<keyword evidence="4" id="KW-1185">Reference proteome</keyword>
<protein>
    <recommendedName>
        <fullName evidence="5">Holin</fullName>
    </recommendedName>
</protein>
<comment type="caution">
    <text evidence="3">The sequence shown here is derived from an EMBL/GenBank/DDBJ whole genome shotgun (WGS) entry which is preliminary data.</text>
</comment>
<keyword evidence="2" id="KW-0812">Transmembrane</keyword>
<keyword evidence="2" id="KW-0472">Membrane</keyword>
<feature type="transmembrane region" description="Helical" evidence="2">
    <location>
        <begin position="6"/>
        <end position="28"/>
    </location>
</feature>
<keyword evidence="2" id="KW-1133">Transmembrane helix</keyword>
<accession>A0ABW4D3P7</accession>
<organism evidence="3 4">
    <name type="scientific">Levilactobacillus lanxiensis</name>
    <dbReference type="NCBI Taxonomy" id="2799568"/>
    <lineage>
        <taxon>Bacteria</taxon>
        <taxon>Bacillati</taxon>
        <taxon>Bacillota</taxon>
        <taxon>Bacilli</taxon>
        <taxon>Lactobacillales</taxon>
        <taxon>Lactobacillaceae</taxon>
        <taxon>Levilactobacillus</taxon>
    </lineage>
</organism>
<evidence type="ECO:0000313" key="4">
    <source>
        <dbReference type="Proteomes" id="UP001597189"/>
    </source>
</evidence>
<evidence type="ECO:0008006" key="5">
    <source>
        <dbReference type="Google" id="ProtNLM"/>
    </source>
</evidence>
<proteinExistence type="predicted"/>
<evidence type="ECO:0000256" key="1">
    <source>
        <dbReference type="SAM" id="MobiDB-lite"/>
    </source>
</evidence>
<name>A0ABW4D3P7_9LACO</name>
<dbReference type="EMBL" id="JBHTOD010000004">
    <property type="protein sequence ID" value="MFD1455255.1"/>
    <property type="molecule type" value="Genomic_DNA"/>
</dbReference>
<evidence type="ECO:0000256" key="2">
    <source>
        <dbReference type="SAM" id="Phobius"/>
    </source>
</evidence>
<sequence>MDNLLNVFKVLNDTGILGVIVVAFVGWFTRINPALKHKVELQKTSRQREALLLLDQLATNVVLELSTKYELPNDEKREKAIAQVTEQLQGFGHEIDPKVVSAGIEKAYQLLSTKNTAAQVKQAKYDAALASTEAAFAKKQEQLSVNSSAVKDEVNPLKVPATAQPTEGGNQ</sequence>
<dbReference type="RefSeq" id="WP_203644558.1">
    <property type="nucleotide sequence ID" value="NZ_BOLN01000004.1"/>
</dbReference>
<dbReference type="Proteomes" id="UP001597189">
    <property type="component" value="Unassembled WGS sequence"/>
</dbReference>
<gene>
    <name evidence="3" type="ORF">ACFQ44_06090</name>
</gene>
<reference evidence="4" key="1">
    <citation type="journal article" date="2019" name="Int. J. Syst. Evol. Microbiol.">
        <title>The Global Catalogue of Microorganisms (GCM) 10K type strain sequencing project: providing services to taxonomists for standard genome sequencing and annotation.</title>
        <authorList>
            <consortium name="The Broad Institute Genomics Platform"/>
            <consortium name="The Broad Institute Genome Sequencing Center for Infectious Disease"/>
            <person name="Wu L."/>
            <person name="Ma J."/>
        </authorList>
    </citation>
    <scope>NUCLEOTIDE SEQUENCE [LARGE SCALE GENOMIC DNA]</scope>
    <source>
        <strain evidence="4">CCM 8979</strain>
    </source>
</reference>
<feature type="region of interest" description="Disordered" evidence="1">
    <location>
        <begin position="140"/>
        <end position="171"/>
    </location>
</feature>
<evidence type="ECO:0000313" key="3">
    <source>
        <dbReference type="EMBL" id="MFD1455255.1"/>
    </source>
</evidence>